<evidence type="ECO:0000256" key="6">
    <source>
        <dbReference type="SAM" id="Coils"/>
    </source>
</evidence>
<dbReference type="InterPro" id="IPR000571">
    <property type="entry name" value="Znf_CCCH"/>
</dbReference>
<keyword evidence="2" id="KW-0677">Repeat</keyword>
<evidence type="ECO:0000313" key="10">
    <source>
        <dbReference type="Proteomes" id="UP001286313"/>
    </source>
</evidence>
<evidence type="ECO:0000256" key="3">
    <source>
        <dbReference type="ARBA" id="ARBA00022771"/>
    </source>
</evidence>
<keyword evidence="10" id="KW-1185">Reference proteome</keyword>
<dbReference type="PANTHER" id="PTHR12675">
    <property type="entry name" value="MUSCLEBLIND-LIKE PROTEIN"/>
    <property type="match status" value="1"/>
</dbReference>
<evidence type="ECO:0000259" key="8">
    <source>
        <dbReference type="PROSITE" id="PS50103"/>
    </source>
</evidence>
<keyword evidence="1 5" id="KW-0479">Metal-binding</keyword>
<accession>A0AAE1KB02</accession>
<evidence type="ECO:0000256" key="4">
    <source>
        <dbReference type="ARBA" id="ARBA00022833"/>
    </source>
</evidence>
<keyword evidence="4 5" id="KW-0862">Zinc</keyword>
<feature type="compositionally biased region" description="Polar residues" evidence="7">
    <location>
        <begin position="60"/>
        <end position="69"/>
    </location>
</feature>
<protein>
    <recommendedName>
        <fullName evidence="8">C3H1-type domain-containing protein</fullName>
    </recommendedName>
</protein>
<feature type="coiled-coil region" evidence="6">
    <location>
        <begin position="299"/>
        <end position="390"/>
    </location>
</feature>
<dbReference type="PROSITE" id="PS50103">
    <property type="entry name" value="ZF_C3H1"/>
    <property type="match status" value="1"/>
</dbReference>
<feature type="region of interest" description="Disordered" evidence="7">
    <location>
        <begin position="60"/>
        <end position="87"/>
    </location>
</feature>
<sequence>MRVLRSIVVYRCESRKSQSNMSSVEMPKTQVEPSVPLSLPEDTNSSRTASIEKLAEEKIVNTNASTPIENNEKKPKRQRRNAKNRQIANPLVQVGLPLPVPVERNIPSLLHKVMKVCRDFIHNICPRGNECPSYHPPMEINDGVTEKGTWFAVCPKIPPQSCDCSFFHVSERDKERYQQEGEISPELVQKAVHKCLVENLTLVGSELYCKAFLRGLCNLKNCHFQHLSQKQYEDEVFYEMKDELAYLFIHSESFPKTADGIQQPEDMKMKHQVQYNFPNDPNILMQEIHELRSEYISTRRNLEEQVDVLGAENSQLRTQVQAFHTANTALNEEIRQAQEAARQLENDKCRLQKILDGNVSNATAELKKLLEDAKKDAERAREAFSNVNADMMIQCEIEKRKLIAEINYLKNQLQDFQNPAARGEDVQRRQ</sequence>
<dbReference type="Proteomes" id="UP001286313">
    <property type="component" value="Unassembled WGS sequence"/>
</dbReference>
<evidence type="ECO:0000256" key="2">
    <source>
        <dbReference type="ARBA" id="ARBA00022737"/>
    </source>
</evidence>
<dbReference type="GO" id="GO:0003723">
    <property type="term" value="F:RNA binding"/>
    <property type="evidence" value="ECO:0007669"/>
    <property type="project" value="TreeGrafter"/>
</dbReference>
<proteinExistence type="predicted"/>
<reference evidence="9" key="1">
    <citation type="submission" date="2023-10" db="EMBL/GenBank/DDBJ databases">
        <title>Genome assemblies of two species of porcelain crab, Petrolisthes cinctipes and Petrolisthes manimaculis (Anomura: Porcellanidae).</title>
        <authorList>
            <person name="Angst P."/>
        </authorList>
    </citation>
    <scope>NUCLEOTIDE SEQUENCE</scope>
    <source>
        <strain evidence="9">PB745_01</strain>
        <tissue evidence="9">Gill</tissue>
    </source>
</reference>
<dbReference type="GO" id="GO:0008270">
    <property type="term" value="F:zinc ion binding"/>
    <property type="evidence" value="ECO:0007669"/>
    <property type="project" value="UniProtKB-KW"/>
</dbReference>
<dbReference type="Gene3D" id="3.30.1370.210">
    <property type="match status" value="1"/>
</dbReference>
<comment type="caution">
    <text evidence="9">The sequence shown here is derived from an EMBL/GenBank/DDBJ whole genome shotgun (WGS) entry which is preliminary data.</text>
</comment>
<organism evidence="9 10">
    <name type="scientific">Petrolisthes cinctipes</name>
    <name type="common">Flat porcelain crab</name>
    <dbReference type="NCBI Taxonomy" id="88211"/>
    <lineage>
        <taxon>Eukaryota</taxon>
        <taxon>Metazoa</taxon>
        <taxon>Ecdysozoa</taxon>
        <taxon>Arthropoda</taxon>
        <taxon>Crustacea</taxon>
        <taxon>Multicrustacea</taxon>
        <taxon>Malacostraca</taxon>
        <taxon>Eumalacostraca</taxon>
        <taxon>Eucarida</taxon>
        <taxon>Decapoda</taxon>
        <taxon>Pleocyemata</taxon>
        <taxon>Anomura</taxon>
        <taxon>Galatheoidea</taxon>
        <taxon>Porcellanidae</taxon>
        <taxon>Petrolisthes</taxon>
    </lineage>
</organism>
<feature type="zinc finger region" description="C3H1-type" evidence="5">
    <location>
        <begin position="112"/>
        <end position="138"/>
    </location>
</feature>
<dbReference type="GO" id="GO:0043484">
    <property type="term" value="P:regulation of RNA splicing"/>
    <property type="evidence" value="ECO:0007669"/>
    <property type="project" value="TreeGrafter"/>
</dbReference>
<feature type="region of interest" description="Disordered" evidence="7">
    <location>
        <begin position="15"/>
        <end position="48"/>
    </location>
</feature>
<keyword evidence="3 5" id="KW-0863">Zinc-finger</keyword>
<evidence type="ECO:0000313" key="9">
    <source>
        <dbReference type="EMBL" id="KAK3868597.1"/>
    </source>
</evidence>
<evidence type="ECO:0000256" key="5">
    <source>
        <dbReference type="PROSITE-ProRule" id="PRU00723"/>
    </source>
</evidence>
<keyword evidence="6" id="KW-0175">Coiled coil</keyword>
<evidence type="ECO:0000256" key="1">
    <source>
        <dbReference type="ARBA" id="ARBA00022723"/>
    </source>
</evidence>
<feature type="compositionally biased region" description="Basic residues" evidence="7">
    <location>
        <begin position="74"/>
        <end position="83"/>
    </location>
</feature>
<dbReference type="PANTHER" id="PTHR12675:SF6">
    <property type="entry name" value="ZINC FINGER CCCH DOMAIN-CONTAINING PROTEIN 10"/>
    <property type="match status" value="1"/>
</dbReference>
<dbReference type="SMART" id="SM00356">
    <property type="entry name" value="ZnF_C3H1"/>
    <property type="match status" value="2"/>
</dbReference>
<dbReference type="AlphaFoldDB" id="A0AAE1KB02"/>
<evidence type="ECO:0000256" key="7">
    <source>
        <dbReference type="SAM" id="MobiDB-lite"/>
    </source>
</evidence>
<feature type="domain" description="C3H1-type" evidence="8">
    <location>
        <begin position="112"/>
        <end position="138"/>
    </location>
</feature>
<gene>
    <name evidence="9" type="ORF">Pcinc_026032</name>
</gene>
<dbReference type="EMBL" id="JAWQEG010002976">
    <property type="protein sequence ID" value="KAK3868597.1"/>
    <property type="molecule type" value="Genomic_DNA"/>
</dbReference>
<name>A0AAE1KB02_PETCI</name>